<evidence type="ECO:0000313" key="1">
    <source>
        <dbReference type="EMBL" id="MDT0347632.1"/>
    </source>
</evidence>
<dbReference type="InterPro" id="IPR003718">
    <property type="entry name" value="OsmC/Ohr_fam"/>
</dbReference>
<dbReference type="PANTHER" id="PTHR42830">
    <property type="entry name" value="OSMOTICALLY INDUCIBLE FAMILY PROTEIN"/>
    <property type="match status" value="1"/>
</dbReference>
<accession>A0ABU2N148</accession>
<reference evidence="2" key="1">
    <citation type="submission" date="2023-07" db="EMBL/GenBank/DDBJ databases">
        <title>30 novel species of actinomycetes from the DSMZ collection.</title>
        <authorList>
            <person name="Nouioui I."/>
        </authorList>
    </citation>
    <scope>NUCLEOTIDE SEQUENCE [LARGE SCALE GENOMIC DNA]</scope>
    <source>
        <strain evidence="2">DSM 44938</strain>
    </source>
</reference>
<dbReference type="SUPFAM" id="SSF82784">
    <property type="entry name" value="OsmC-like"/>
    <property type="match status" value="1"/>
</dbReference>
<dbReference type="InterPro" id="IPR036102">
    <property type="entry name" value="OsmC/Ohrsf"/>
</dbReference>
<dbReference type="PANTHER" id="PTHR42830:SF2">
    <property type="entry name" value="OSMC_OHR FAMILY PROTEIN"/>
    <property type="match status" value="1"/>
</dbReference>
<dbReference type="EMBL" id="JAVREL010000036">
    <property type="protein sequence ID" value="MDT0347632.1"/>
    <property type="molecule type" value="Genomic_DNA"/>
</dbReference>
<dbReference type="Pfam" id="PF02566">
    <property type="entry name" value="OsmC"/>
    <property type="match status" value="1"/>
</dbReference>
<dbReference type="InterPro" id="IPR015946">
    <property type="entry name" value="KH_dom-like_a/b"/>
</dbReference>
<dbReference type="RefSeq" id="WP_311708755.1">
    <property type="nucleotide sequence ID" value="NZ_JAVREL010000036.1"/>
</dbReference>
<evidence type="ECO:0000313" key="2">
    <source>
        <dbReference type="Proteomes" id="UP001183246"/>
    </source>
</evidence>
<organism evidence="1 2">
    <name type="scientific">Streptomyces litchfieldiae</name>
    <dbReference type="NCBI Taxonomy" id="3075543"/>
    <lineage>
        <taxon>Bacteria</taxon>
        <taxon>Bacillati</taxon>
        <taxon>Actinomycetota</taxon>
        <taxon>Actinomycetes</taxon>
        <taxon>Kitasatosporales</taxon>
        <taxon>Streptomycetaceae</taxon>
        <taxon>Streptomyces</taxon>
    </lineage>
</organism>
<sequence length="161" mass="17328">MARNREHRYEVTVRWTGDTGRGTAGYRGYARDHEVTVPGKPTLIPGSADPAFVGDPERWNPEELLVSSLSQCHMLSYLAVCSLSGVVVTGYQDVARGTMRETGDGGGAFTEVVLNPVVTVAEEGMVEKATALHEKAHRICFIASSVNFPVRHEPVVTAAGS</sequence>
<comment type="caution">
    <text evidence="1">The sequence shown here is derived from an EMBL/GenBank/DDBJ whole genome shotgun (WGS) entry which is preliminary data.</text>
</comment>
<dbReference type="Gene3D" id="3.30.300.20">
    <property type="match status" value="1"/>
</dbReference>
<protein>
    <submittedName>
        <fullName evidence="1">OsmC family protein</fullName>
    </submittedName>
</protein>
<name>A0ABU2N148_9ACTN</name>
<dbReference type="Proteomes" id="UP001183246">
    <property type="component" value="Unassembled WGS sequence"/>
</dbReference>
<proteinExistence type="predicted"/>
<dbReference type="InterPro" id="IPR052707">
    <property type="entry name" value="OsmC_Ohr_Peroxiredoxin"/>
</dbReference>
<keyword evidence="2" id="KW-1185">Reference proteome</keyword>
<gene>
    <name evidence="1" type="ORF">RM590_34475</name>
</gene>